<evidence type="ECO:0000313" key="2">
    <source>
        <dbReference type="Proteomes" id="UP000321638"/>
    </source>
</evidence>
<protein>
    <submittedName>
        <fullName evidence="1">Uncharacterized protein</fullName>
    </submittedName>
</protein>
<evidence type="ECO:0000313" key="1">
    <source>
        <dbReference type="EMBL" id="TXL71201.1"/>
    </source>
</evidence>
<organism evidence="1 2">
    <name type="scientific">Vineibacter terrae</name>
    <dbReference type="NCBI Taxonomy" id="2586908"/>
    <lineage>
        <taxon>Bacteria</taxon>
        <taxon>Pseudomonadati</taxon>
        <taxon>Pseudomonadota</taxon>
        <taxon>Alphaproteobacteria</taxon>
        <taxon>Hyphomicrobiales</taxon>
        <taxon>Vineibacter</taxon>
    </lineage>
</organism>
<name>A0A5C8PCW8_9HYPH</name>
<accession>A0A5C8PCW8</accession>
<keyword evidence="2" id="KW-1185">Reference proteome</keyword>
<reference evidence="1 2" key="1">
    <citation type="submission" date="2019-06" db="EMBL/GenBank/DDBJ databases">
        <title>New taxonomy in bacterial strain CC-CFT640, isolated from vineyard.</title>
        <authorList>
            <person name="Lin S.-Y."/>
            <person name="Tsai C.-F."/>
            <person name="Young C.-C."/>
        </authorList>
    </citation>
    <scope>NUCLEOTIDE SEQUENCE [LARGE SCALE GENOMIC DNA]</scope>
    <source>
        <strain evidence="1 2">CC-CFT640</strain>
    </source>
</reference>
<dbReference type="Proteomes" id="UP000321638">
    <property type="component" value="Unassembled WGS sequence"/>
</dbReference>
<gene>
    <name evidence="1" type="ORF">FHP25_31320</name>
</gene>
<dbReference type="AlphaFoldDB" id="A0A5C8PCW8"/>
<proteinExistence type="predicted"/>
<comment type="caution">
    <text evidence="1">The sequence shown here is derived from an EMBL/GenBank/DDBJ whole genome shotgun (WGS) entry which is preliminary data.</text>
</comment>
<dbReference type="RefSeq" id="WP_147850938.1">
    <property type="nucleotide sequence ID" value="NZ_VDUZ01000047.1"/>
</dbReference>
<dbReference type="EMBL" id="VDUZ01000047">
    <property type="protein sequence ID" value="TXL71201.1"/>
    <property type="molecule type" value="Genomic_DNA"/>
</dbReference>
<sequence>MDLEKHAEAVTAAGEAYLLALREAAAASKIGMLARMADDFERQHVAWVPKRLASAAPAEAVSEGA</sequence>